<comment type="caution">
    <text evidence="1">The sequence shown here is derived from an EMBL/GenBank/DDBJ whole genome shotgun (WGS) entry which is preliminary data.</text>
</comment>
<evidence type="ECO:0000313" key="1">
    <source>
        <dbReference type="EMBL" id="MBC3882166.1"/>
    </source>
</evidence>
<dbReference type="AlphaFoldDB" id="A0A923KTE0"/>
<keyword evidence="2" id="KW-1185">Reference proteome</keyword>
<name>A0A923KTE0_9BURK</name>
<dbReference type="SUPFAM" id="SSF160631">
    <property type="entry name" value="SMI1/KNR4-like"/>
    <property type="match status" value="1"/>
</dbReference>
<dbReference type="Proteomes" id="UP000627446">
    <property type="component" value="Unassembled WGS sequence"/>
</dbReference>
<organism evidence="1 2">
    <name type="scientific">Undibacterium nitidum</name>
    <dbReference type="NCBI Taxonomy" id="2762298"/>
    <lineage>
        <taxon>Bacteria</taxon>
        <taxon>Pseudomonadati</taxon>
        <taxon>Pseudomonadota</taxon>
        <taxon>Betaproteobacteria</taxon>
        <taxon>Burkholderiales</taxon>
        <taxon>Oxalobacteraceae</taxon>
        <taxon>Undibacterium</taxon>
    </lineage>
</organism>
<reference evidence="1" key="1">
    <citation type="submission" date="2020-08" db="EMBL/GenBank/DDBJ databases">
        <title>Novel species isolated from subtropical streams in China.</title>
        <authorList>
            <person name="Lu H."/>
        </authorList>
    </citation>
    <scope>NUCLEOTIDE SEQUENCE</scope>
    <source>
        <strain evidence="1">LX22W</strain>
    </source>
</reference>
<dbReference type="InterPro" id="IPR037883">
    <property type="entry name" value="Knr4/Smi1-like_sf"/>
</dbReference>
<dbReference type="RefSeq" id="WP_186916775.1">
    <property type="nucleotide sequence ID" value="NZ_JACOFZ010000004.1"/>
</dbReference>
<proteinExistence type="predicted"/>
<accession>A0A923KTE0</accession>
<gene>
    <name evidence="1" type="ORF">H8K36_12310</name>
</gene>
<evidence type="ECO:0000313" key="2">
    <source>
        <dbReference type="Proteomes" id="UP000627446"/>
    </source>
</evidence>
<protein>
    <submittedName>
        <fullName evidence="1">SMI1/KNR4 family protein</fullName>
    </submittedName>
</protein>
<sequence>MKLDDLLLQVSSHQGVFLCEGIRHPEQRKEVQFSHHISTILSETTLPDIGRLHDFYATFGSITFFVDELSGDEGKHLASPENWAELDAEFRGWIDHFSEEEKEDYLPDWVDTCLVIGEEPRTGNYLLMPTRGESEGRVFVFDHDGYEFVDEAEDIIAYVEYMLKPDNALLVSLASHMRFIEEGSQHQWWILELRDNRGNFATTAA</sequence>
<dbReference type="EMBL" id="JACOFZ010000004">
    <property type="protein sequence ID" value="MBC3882166.1"/>
    <property type="molecule type" value="Genomic_DNA"/>
</dbReference>